<evidence type="ECO:0000313" key="3">
    <source>
        <dbReference type="Proteomes" id="UP000632849"/>
    </source>
</evidence>
<protein>
    <submittedName>
        <fullName evidence="2">Uncharacterized protein</fullName>
    </submittedName>
</protein>
<keyword evidence="3" id="KW-1185">Reference proteome</keyword>
<dbReference type="GeneID" id="95663484"/>
<feature type="region of interest" description="Disordered" evidence="1">
    <location>
        <begin position="53"/>
        <end position="74"/>
    </location>
</feature>
<evidence type="ECO:0000256" key="1">
    <source>
        <dbReference type="SAM" id="MobiDB-lite"/>
    </source>
</evidence>
<name>A0A919EHW0_STRFL</name>
<dbReference type="EMBL" id="BNBE01000001">
    <property type="protein sequence ID" value="GHF80330.1"/>
    <property type="molecule type" value="Genomic_DNA"/>
</dbReference>
<evidence type="ECO:0000313" key="2">
    <source>
        <dbReference type="EMBL" id="GHF80330.1"/>
    </source>
</evidence>
<comment type="caution">
    <text evidence="2">The sequence shown here is derived from an EMBL/GenBank/DDBJ whole genome shotgun (WGS) entry which is preliminary data.</text>
</comment>
<gene>
    <name evidence="2" type="ORF">GCM10017667_04880</name>
</gene>
<reference evidence="2" key="2">
    <citation type="submission" date="2020-09" db="EMBL/GenBank/DDBJ databases">
        <authorList>
            <person name="Sun Q."/>
            <person name="Ohkuma M."/>
        </authorList>
    </citation>
    <scope>NUCLEOTIDE SEQUENCE</scope>
    <source>
        <strain evidence="2">JCM 4122</strain>
    </source>
</reference>
<reference evidence="2" key="1">
    <citation type="journal article" date="2014" name="Int. J. Syst. Evol. Microbiol.">
        <title>Complete genome sequence of Corynebacterium casei LMG S-19264T (=DSM 44701T), isolated from a smear-ripened cheese.</title>
        <authorList>
            <consortium name="US DOE Joint Genome Institute (JGI-PGF)"/>
            <person name="Walter F."/>
            <person name="Albersmeier A."/>
            <person name="Kalinowski J."/>
            <person name="Ruckert C."/>
        </authorList>
    </citation>
    <scope>NUCLEOTIDE SEQUENCE</scope>
    <source>
        <strain evidence="2">JCM 4122</strain>
    </source>
</reference>
<accession>A0A919EHW0</accession>
<dbReference type="RefSeq" id="WP_150235747.1">
    <property type="nucleotide sequence ID" value="NZ_BNBE01000001.1"/>
</dbReference>
<dbReference type="Proteomes" id="UP000632849">
    <property type="component" value="Unassembled WGS sequence"/>
</dbReference>
<sequence>MFLLVLFGGLGGLVALMAVVLWRRDRRRNRTESFEGLRIEEQARLQAAQDRVSYHSRAVHNGPPTHSDAYQRRR</sequence>
<proteinExistence type="predicted"/>
<organism evidence="2 3">
    <name type="scientific">Streptomyces filamentosus</name>
    <name type="common">Streptomyces roseosporus</name>
    <dbReference type="NCBI Taxonomy" id="67294"/>
    <lineage>
        <taxon>Bacteria</taxon>
        <taxon>Bacillati</taxon>
        <taxon>Actinomycetota</taxon>
        <taxon>Actinomycetes</taxon>
        <taxon>Kitasatosporales</taxon>
        <taxon>Streptomycetaceae</taxon>
        <taxon>Streptomyces</taxon>
    </lineage>
</organism>
<dbReference type="AlphaFoldDB" id="A0A919EHW0"/>